<name>A0A1H8VE18_9EURY</name>
<sequence>MASSLTIRLEALEARSPQHYSTLRRHLPLLQTALADATRPYPTGRQLYAHLEDPPIPTRTFGRLLALLVDLEIIDIYAERSSANRYDIRAYDAADLDELETLLV</sequence>
<reference evidence="2" key="1">
    <citation type="submission" date="2016-10" db="EMBL/GenBank/DDBJ databases">
        <authorList>
            <person name="Varghese N."/>
            <person name="Submissions S."/>
        </authorList>
    </citation>
    <scope>NUCLEOTIDE SEQUENCE [LARGE SCALE GENOMIC DNA]</scope>
    <source>
        <strain evidence="2">CGMCC 1.10121</strain>
    </source>
</reference>
<gene>
    <name evidence="1" type="ORF">SAMN04487948_1169</name>
</gene>
<evidence type="ECO:0000313" key="2">
    <source>
        <dbReference type="Proteomes" id="UP000199126"/>
    </source>
</evidence>
<dbReference type="OrthoDB" id="374748at2157"/>
<dbReference type="AlphaFoldDB" id="A0A1H8VE18"/>
<accession>A0A1H8VE18</accession>
<protein>
    <submittedName>
        <fullName evidence="1">Uncharacterized protein</fullName>
    </submittedName>
</protein>
<dbReference type="EMBL" id="FODV01000016">
    <property type="protein sequence ID" value="SEP13629.1"/>
    <property type="molecule type" value="Genomic_DNA"/>
</dbReference>
<dbReference type="Proteomes" id="UP000199126">
    <property type="component" value="Unassembled WGS sequence"/>
</dbReference>
<keyword evidence="2" id="KW-1185">Reference proteome</keyword>
<proteinExistence type="predicted"/>
<evidence type="ECO:0000313" key="1">
    <source>
        <dbReference type="EMBL" id="SEP13629.1"/>
    </source>
</evidence>
<organism evidence="1 2">
    <name type="scientific">Halogranum amylolyticum</name>
    <dbReference type="NCBI Taxonomy" id="660520"/>
    <lineage>
        <taxon>Archaea</taxon>
        <taxon>Methanobacteriati</taxon>
        <taxon>Methanobacteriota</taxon>
        <taxon>Stenosarchaea group</taxon>
        <taxon>Halobacteria</taxon>
        <taxon>Halobacteriales</taxon>
        <taxon>Haloferacaceae</taxon>
    </lineage>
</organism>